<proteinExistence type="predicted"/>
<feature type="DNA-binding region" description="H-T-H motif" evidence="4">
    <location>
        <begin position="42"/>
        <end position="61"/>
    </location>
</feature>
<dbReference type="SUPFAM" id="SSF46689">
    <property type="entry name" value="Homeodomain-like"/>
    <property type="match status" value="1"/>
</dbReference>
<dbReference type="GO" id="GO:0045892">
    <property type="term" value="P:negative regulation of DNA-templated transcription"/>
    <property type="evidence" value="ECO:0007669"/>
    <property type="project" value="InterPro"/>
</dbReference>
<dbReference type="SUPFAM" id="SSF48498">
    <property type="entry name" value="Tetracyclin repressor-like, C-terminal domain"/>
    <property type="match status" value="1"/>
</dbReference>
<evidence type="ECO:0000256" key="1">
    <source>
        <dbReference type="ARBA" id="ARBA00023015"/>
    </source>
</evidence>
<dbReference type="Gene3D" id="1.10.357.10">
    <property type="entry name" value="Tetracycline Repressor, domain 2"/>
    <property type="match status" value="1"/>
</dbReference>
<dbReference type="EMBL" id="CP163440">
    <property type="protein sequence ID" value="XDQ67889.1"/>
    <property type="molecule type" value="Genomic_DNA"/>
</dbReference>
<dbReference type="InterPro" id="IPR050109">
    <property type="entry name" value="HTH-type_TetR-like_transc_reg"/>
</dbReference>
<dbReference type="InterPro" id="IPR009057">
    <property type="entry name" value="Homeodomain-like_sf"/>
</dbReference>
<evidence type="ECO:0000256" key="4">
    <source>
        <dbReference type="PROSITE-ProRule" id="PRU00335"/>
    </source>
</evidence>
<reference evidence="6" key="1">
    <citation type="submission" date="2024-07" db="EMBL/GenBank/DDBJ databases">
        <authorList>
            <person name="Yu S.T."/>
        </authorList>
    </citation>
    <scope>NUCLEOTIDE SEQUENCE</scope>
    <source>
        <strain evidence="6">R35</strain>
    </source>
</reference>
<dbReference type="GO" id="GO:0000976">
    <property type="term" value="F:transcription cis-regulatory region binding"/>
    <property type="evidence" value="ECO:0007669"/>
    <property type="project" value="TreeGrafter"/>
</dbReference>
<name>A0AB39SL63_9ACTN</name>
<evidence type="ECO:0000256" key="2">
    <source>
        <dbReference type="ARBA" id="ARBA00023125"/>
    </source>
</evidence>
<protein>
    <submittedName>
        <fullName evidence="6">TetR/AcrR family transcriptional regulator</fullName>
    </submittedName>
</protein>
<dbReference type="PANTHER" id="PTHR30055:SF151">
    <property type="entry name" value="TRANSCRIPTIONAL REGULATORY PROTEIN"/>
    <property type="match status" value="1"/>
</dbReference>
<dbReference type="PROSITE" id="PS50977">
    <property type="entry name" value="HTH_TETR_2"/>
    <property type="match status" value="1"/>
</dbReference>
<gene>
    <name evidence="6" type="ORF">AB5J50_47490</name>
</gene>
<dbReference type="AlphaFoldDB" id="A0AB39SL63"/>
<dbReference type="Pfam" id="PF00440">
    <property type="entry name" value="TetR_N"/>
    <property type="match status" value="1"/>
</dbReference>
<organism evidence="6">
    <name type="scientific">Streptomyces sp. R35</name>
    <dbReference type="NCBI Taxonomy" id="3238630"/>
    <lineage>
        <taxon>Bacteria</taxon>
        <taxon>Bacillati</taxon>
        <taxon>Actinomycetota</taxon>
        <taxon>Actinomycetes</taxon>
        <taxon>Kitasatosporales</taxon>
        <taxon>Streptomycetaceae</taxon>
        <taxon>Streptomyces</taxon>
    </lineage>
</organism>
<dbReference type="Pfam" id="PF02909">
    <property type="entry name" value="TetR_C_1"/>
    <property type="match status" value="1"/>
</dbReference>
<keyword evidence="3" id="KW-0804">Transcription</keyword>
<dbReference type="InterPro" id="IPR036271">
    <property type="entry name" value="Tet_transcr_reg_TetR-rel_C_sf"/>
</dbReference>
<evidence type="ECO:0000256" key="3">
    <source>
        <dbReference type="ARBA" id="ARBA00023163"/>
    </source>
</evidence>
<dbReference type="InterPro" id="IPR004111">
    <property type="entry name" value="Repressor_TetR_C"/>
</dbReference>
<dbReference type="PANTHER" id="PTHR30055">
    <property type="entry name" value="HTH-TYPE TRANSCRIPTIONAL REGULATOR RUTR"/>
    <property type="match status" value="1"/>
</dbReference>
<sequence length="240" mass="25641">MTAHPTPRPSRRERPAKPALTRDGIIDTAVALMRAEGLQRVTMRRLAQELDTGPASLYVYVRNTAELHAAVLDDLLGAVDLSPAGASGDWRDRLVQVLGSYTDVLFEHPGLARSALVARPSGERYLNLLEALLSLLSEGGVPDARAAWAVDLLLQFATATAAEHAAGEKDPKDTEGEWAELAAALRGVSEHRHPHIAALGTELLSGPGEARLNWGFHVLINGVLNTPRPEAPGPDAPETS</sequence>
<evidence type="ECO:0000313" key="6">
    <source>
        <dbReference type="EMBL" id="XDQ67889.1"/>
    </source>
</evidence>
<keyword evidence="1" id="KW-0805">Transcription regulation</keyword>
<dbReference type="InterPro" id="IPR001647">
    <property type="entry name" value="HTH_TetR"/>
</dbReference>
<feature type="domain" description="HTH tetR-type" evidence="5">
    <location>
        <begin position="19"/>
        <end position="79"/>
    </location>
</feature>
<keyword evidence="2 4" id="KW-0238">DNA-binding</keyword>
<evidence type="ECO:0000259" key="5">
    <source>
        <dbReference type="PROSITE" id="PS50977"/>
    </source>
</evidence>
<dbReference type="GO" id="GO:0003700">
    <property type="term" value="F:DNA-binding transcription factor activity"/>
    <property type="evidence" value="ECO:0007669"/>
    <property type="project" value="TreeGrafter"/>
</dbReference>
<accession>A0AB39SL63</accession>
<dbReference type="RefSeq" id="WP_369264730.1">
    <property type="nucleotide sequence ID" value="NZ_CP163440.1"/>
</dbReference>